<evidence type="ECO:0000256" key="1">
    <source>
        <dbReference type="ARBA" id="ARBA00004123"/>
    </source>
</evidence>
<dbReference type="KEGG" id="apln:112904091"/>
<organism evidence="6 7">
    <name type="scientific">Agrilus planipennis</name>
    <name type="common">Emerald ash borer</name>
    <name type="synonym">Agrilus marcopoli</name>
    <dbReference type="NCBI Taxonomy" id="224129"/>
    <lineage>
        <taxon>Eukaryota</taxon>
        <taxon>Metazoa</taxon>
        <taxon>Ecdysozoa</taxon>
        <taxon>Arthropoda</taxon>
        <taxon>Hexapoda</taxon>
        <taxon>Insecta</taxon>
        <taxon>Pterygota</taxon>
        <taxon>Neoptera</taxon>
        <taxon>Endopterygota</taxon>
        <taxon>Coleoptera</taxon>
        <taxon>Polyphaga</taxon>
        <taxon>Elateriformia</taxon>
        <taxon>Buprestoidea</taxon>
        <taxon>Buprestidae</taxon>
        <taxon>Agrilinae</taxon>
        <taxon>Agrilus</taxon>
    </lineage>
</organism>
<dbReference type="Gene3D" id="1.25.10.10">
    <property type="entry name" value="Leucine-rich Repeat Variant"/>
    <property type="match status" value="1"/>
</dbReference>
<reference evidence="7" key="1">
    <citation type="submission" date="2025-08" db="UniProtKB">
        <authorList>
            <consortium name="RefSeq"/>
        </authorList>
    </citation>
    <scope>IDENTIFICATION</scope>
    <source>
        <tissue evidence="7">Entire body</tissue>
    </source>
</reference>
<dbReference type="GeneID" id="112904091"/>
<evidence type="ECO:0000256" key="4">
    <source>
        <dbReference type="SAM" id="MobiDB-lite"/>
    </source>
</evidence>
<dbReference type="InterPro" id="IPR011989">
    <property type="entry name" value="ARM-like"/>
</dbReference>
<dbReference type="Proteomes" id="UP000192223">
    <property type="component" value="Unplaced"/>
</dbReference>
<evidence type="ECO:0000313" key="6">
    <source>
        <dbReference type="Proteomes" id="UP000192223"/>
    </source>
</evidence>
<dbReference type="InParanoid" id="A0A7F5R299"/>
<name>A0A7F5R299_AGRPL</name>
<feature type="domain" description="Pre-rRNA-processing protein Ipi1 N-terminal" evidence="5">
    <location>
        <begin position="148"/>
        <end position="243"/>
    </location>
</feature>
<comment type="subcellular location">
    <subcellularLocation>
        <location evidence="1">Nucleus</location>
    </subcellularLocation>
</comment>
<comment type="similarity">
    <text evidence="2">Belongs to the IPI1/TEX10 family.</text>
</comment>
<feature type="region of interest" description="Disordered" evidence="4">
    <location>
        <begin position="1"/>
        <end position="31"/>
    </location>
</feature>
<feature type="compositionally biased region" description="Basic and acidic residues" evidence="4">
    <location>
        <begin position="13"/>
        <end position="29"/>
    </location>
</feature>
<protein>
    <submittedName>
        <fullName evidence="7">Testis-expressed protein 10</fullName>
    </submittedName>
</protein>
<proteinExistence type="inferred from homology"/>
<dbReference type="PANTHER" id="PTHR16056">
    <property type="entry name" value="REGULATOR OF MICROTUBULE DYNAMICS PROTEIN"/>
    <property type="match status" value="1"/>
</dbReference>
<evidence type="ECO:0000313" key="7">
    <source>
        <dbReference type="RefSeq" id="XP_025829113.1"/>
    </source>
</evidence>
<dbReference type="PANTHER" id="PTHR16056:SF2">
    <property type="entry name" value="TESTIS-EXPRESSED PROTEIN 10"/>
    <property type="match status" value="1"/>
</dbReference>
<keyword evidence="6" id="KW-1185">Reference proteome</keyword>
<evidence type="ECO:0000256" key="2">
    <source>
        <dbReference type="ARBA" id="ARBA00006427"/>
    </source>
</evidence>
<feature type="compositionally biased region" description="Basic residues" evidence="4">
    <location>
        <begin position="1"/>
        <end position="12"/>
    </location>
</feature>
<dbReference type="GO" id="GO:0071339">
    <property type="term" value="C:MLL1 complex"/>
    <property type="evidence" value="ECO:0007669"/>
    <property type="project" value="TreeGrafter"/>
</dbReference>
<dbReference type="InterPro" id="IPR024679">
    <property type="entry name" value="Ipi1_N"/>
</dbReference>
<dbReference type="AlphaFoldDB" id="A0A7F5R299"/>
<dbReference type="RefSeq" id="XP_025829113.1">
    <property type="nucleotide sequence ID" value="XM_025973328.1"/>
</dbReference>
<gene>
    <name evidence="7" type="primary">LOC112904091</name>
</gene>
<accession>A0A7F5R299</accession>
<evidence type="ECO:0000256" key="3">
    <source>
        <dbReference type="ARBA" id="ARBA00023242"/>
    </source>
</evidence>
<sequence length="255" mass="29147">MAKSHKTKKHLKSEKSKTKLKGRDSDKTKFLPKGANVTNVNFKIKQIVVPEQLKTHGEDEIVSKRKLNIKDLLSRLKHYNTNIKSDALQDLIEVFSSYKEEPVSLVIKSYISQILQNTCSLILDKEKNVRQKAIKFISLILSTVEKEKIFPFSNIILSHLKCAMTDINKSIQGDSLLLLDSLVTDFPQVVTEYSEQILPIFFILISNVQSNLSSTKTLQLNLQGTSTSTKWRLQVLNRLQKILIVIVRNKIDNKK</sequence>
<evidence type="ECO:0000259" key="5">
    <source>
        <dbReference type="Pfam" id="PF12333"/>
    </source>
</evidence>
<dbReference type="SUPFAM" id="SSF48371">
    <property type="entry name" value="ARM repeat"/>
    <property type="match status" value="1"/>
</dbReference>
<dbReference type="InterPro" id="IPR016024">
    <property type="entry name" value="ARM-type_fold"/>
</dbReference>
<dbReference type="OrthoDB" id="361362at2759"/>
<dbReference type="Pfam" id="PF12333">
    <property type="entry name" value="Ipi1_N"/>
    <property type="match status" value="1"/>
</dbReference>
<keyword evidence="3" id="KW-0539">Nucleus</keyword>